<dbReference type="Gene3D" id="1.10.287.1060">
    <property type="entry name" value="ESAT-6-like"/>
    <property type="match status" value="1"/>
</dbReference>
<dbReference type="EMBL" id="JAGEOJ010000003">
    <property type="protein sequence ID" value="MBO2447272.1"/>
    <property type="molecule type" value="Genomic_DNA"/>
</dbReference>
<dbReference type="NCBIfam" id="TIGR03930">
    <property type="entry name" value="WXG100_ESAT6"/>
    <property type="match status" value="1"/>
</dbReference>
<dbReference type="Proteomes" id="UP000669179">
    <property type="component" value="Unassembled WGS sequence"/>
</dbReference>
<comment type="similarity">
    <text evidence="1">Belongs to the WXG100 family.</text>
</comment>
<evidence type="ECO:0000256" key="2">
    <source>
        <dbReference type="SAM" id="MobiDB-lite"/>
    </source>
</evidence>
<protein>
    <recommendedName>
        <fullName evidence="1">ESAT-6-like protein</fullName>
    </recommendedName>
</protein>
<evidence type="ECO:0000313" key="3">
    <source>
        <dbReference type="EMBL" id="MBO2447272.1"/>
    </source>
</evidence>
<dbReference type="InterPro" id="IPR010310">
    <property type="entry name" value="T7SS_ESAT-6-like"/>
</dbReference>
<dbReference type="AlphaFoldDB" id="A0A939P8G6"/>
<dbReference type="InterPro" id="IPR036689">
    <property type="entry name" value="ESAT-6-like_sf"/>
</dbReference>
<dbReference type="SUPFAM" id="SSF140453">
    <property type="entry name" value="EsxAB dimer-like"/>
    <property type="match status" value="1"/>
</dbReference>
<accession>A0A939P8G6</accession>
<keyword evidence="4" id="KW-1185">Reference proteome</keyword>
<comment type="caution">
    <text evidence="3">The sequence shown here is derived from an EMBL/GenBank/DDBJ whole genome shotgun (WGS) entry which is preliminary data.</text>
</comment>
<gene>
    <name evidence="3" type="ORF">J4573_09265</name>
</gene>
<feature type="region of interest" description="Disordered" evidence="2">
    <location>
        <begin position="1"/>
        <end position="28"/>
    </location>
</feature>
<organism evidence="3 4">
    <name type="scientific">Actinomadura barringtoniae</name>
    <dbReference type="NCBI Taxonomy" id="1427535"/>
    <lineage>
        <taxon>Bacteria</taxon>
        <taxon>Bacillati</taxon>
        <taxon>Actinomycetota</taxon>
        <taxon>Actinomycetes</taxon>
        <taxon>Streptosporangiales</taxon>
        <taxon>Thermomonosporaceae</taxon>
        <taxon>Actinomadura</taxon>
    </lineage>
</organism>
<evidence type="ECO:0000256" key="1">
    <source>
        <dbReference type="RuleBase" id="RU362001"/>
    </source>
</evidence>
<name>A0A939P8G6_9ACTN</name>
<dbReference type="RefSeq" id="WP_208254863.1">
    <property type="nucleotide sequence ID" value="NZ_JAGEOJ010000003.1"/>
</dbReference>
<dbReference type="Pfam" id="PF06013">
    <property type="entry name" value="WXG100"/>
    <property type="match status" value="1"/>
</dbReference>
<evidence type="ECO:0000313" key="4">
    <source>
        <dbReference type="Proteomes" id="UP000669179"/>
    </source>
</evidence>
<sequence length="104" mass="11728">MANQSSVNREHMAQAATKVNDAHGQINGVKNELNAHHSQLQSQWKGESSAAFTEVFGMFQQEFAKVLKDLNDIHEKLVHTKVKYEQAEQEKTQKVNHMKGLVNG</sequence>
<proteinExistence type="inferred from homology"/>
<reference evidence="3" key="1">
    <citation type="submission" date="2021-03" db="EMBL/GenBank/DDBJ databases">
        <authorList>
            <person name="Kanchanasin P."/>
            <person name="Saeng-In P."/>
            <person name="Phongsopitanun W."/>
            <person name="Yuki M."/>
            <person name="Kudo T."/>
            <person name="Ohkuma M."/>
            <person name="Tanasupawat S."/>
        </authorList>
    </citation>
    <scope>NUCLEOTIDE SEQUENCE</scope>
    <source>
        <strain evidence="3">GKU 128</strain>
    </source>
</reference>